<keyword evidence="3 6" id="KW-0227">DNA damage</keyword>
<dbReference type="GO" id="GO:0006298">
    <property type="term" value="P:mismatch repair"/>
    <property type="evidence" value="ECO:0007669"/>
    <property type="project" value="InterPro"/>
</dbReference>
<evidence type="ECO:0000256" key="3">
    <source>
        <dbReference type="ARBA" id="ARBA00022763"/>
    </source>
</evidence>
<comment type="caution">
    <text evidence="10">The sequence shown here is derived from an EMBL/GenBank/DDBJ whole genome shotgun (WGS) entry which is preliminary data.</text>
</comment>
<evidence type="ECO:0000256" key="1">
    <source>
        <dbReference type="ARBA" id="ARBA00006271"/>
    </source>
</evidence>
<evidence type="ECO:0000313" key="11">
    <source>
        <dbReference type="Proteomes" id="UP000789595"/>
    </source>
</evidence>
<dbReference type="InterPro" id="IPR017261">
    <property type="entry name" value="DNA_mismatch_repair_MutS/MSH"/>
</dbReference>
<name>A0A8J2S7H9_9STRA</name>
<dbReference type="SMART" id="SM00533">
    <property type="entry name" value="MUTSd"/>
    <property type="match status" value="1"/>
</dbReference>
<evidence type="ECO:0000256" key="4">
    <source>
        <dbReference type="ARBA" id="ARBA00022840"/>
    </source>
</evidence>
<feature type="compositionally biased region" description="Polar residues" evidence="8">
    <location>
        <begin position="1"/>
        <end position="17"/>
    </location>
</feature>
<dbReference type="Pfam" id="PF00488">
    <property type="entry name" value="MutS_V"/>
    <property type="match status" value="1"/>
</dbReference>
<dbReference type="InterPro" id="IPR007860">
    <property type="entry name" value="DNA_mmatch_repair_MutS_con_dom"/>
</dbReference>
<evidence type="ECO:0000313" key="10">
    <source>
        <dbReference type="EMBL" id="CAH0364656.1"/>
    </source>
</evidence>
<feature type="region of interest" description="Disordered" evidence="8">
    <location>
        <begin position="1"/>
        <end position="41"/>
    </location>
</feature>
<dbReference type="SUPFAM" id="SSF55271">
    <property type="entry name" value="DNA repair protein MutS, domain I"/>
    <property type="match status" value="1"/>
</dbReference>
<feature type="compositionally biased region" description="Acidic residues" evidence="8">
    <location>
        <begin position="131"/>
        <end position="161"/>
    </location>
</feature>
<feature type="domain" description="DNA mismatch repair proteins mutS family" evidence="9">
    <location>
        <begin position="1115"/>
        <end position="1131"/>
    </location>
</feature>
<dbReference type="PANTHER" id="PTHR11361">
    <property type="entry name" value="DNA MISMATCH REPAIR PROTEIN MUTS FAMILY MEMBER"/>
    <property type="match status" value="1"/>
</dbReference>
<evidence type="ECO:0000256" key="2">
    <source>
        <dbReference type="ARBA" id="ARBA00022741"/>
    </source>
</evidence>
<dbReference type="InterPro" id="IPR036678">
    <property type="entry name" value="MutS_con_dom_sf"/>
</dbReference>
<reference evidence="10" key="1">
    <citation type="submission" date="2021-11" db="EMBL/GenBank/DDBJ databases">
        <authorList>
            <consortium name="Genoscope - CEA"/>
            <person name="William W."/>
        </authorList>
    </citation>
    <scope>NUCLEOTIDE SEQUENCE</scope>
</reference>
<dbReference type="GO" id="GO:0032301">
    <property type="term" value="C:MutSalpha complex"/>
    <property type="evidence" value="ECO:0007669"/>
    <property type="project" value="TreeGrafter"/>
</dbReference>
<dbReference type="EMBL" id="CAKKNE010000001">
    <property type="protein sequence ID" value="CAH0364656.1"/>
    <property type="molecule type" value="Genomic_DNA"/>
</dbReference>
<proteinExistence type="inferred from homology"/>
<dbReference type="GO" id="GO:0005524">
    <property type="term" value="F:ATP binding"/>
    <property type="evidence" value="ECO:0007669"/>
    <property type="project" value="UniProtKB-UniRule"/>
</dbReference>
<dbReference type="Gene3D" id="3.40.1170.10">
    <property type="entry name" value="DNA repair protein MutS, domain I"/>
    <property type="match status" value="1"/>
</dbReference>
<evidence type="ECO:0000259" key="9">
    <source>
        <dbReference type="PROSITE" id="PS00486"/>
    </source>
</evidence>
<dbReference type="OrthoDB" id="10252754at2759"/>
<organism evidence="10 11">
    <name type="scientific">Pelagomonas calceolata</name>
    <dbReference type="NCBI Taxonomy" id="35677"/>
    <lineage>
        <taxon>Eukaryota</taxon>
        <taxon>Sar</taxon>
        <taxon>Stramenopiles</taxon>
        <taxon>Ochrophyta</taxon>
        <taxon>Pelagophyceae</taxon>
        <taxon>Pelagomonadales</taxon>
        <taxon>Pelagomonadaceae</taxon>
        <taxon>Pelagomonas</taxon>
    </lineage>
</organism>
<comment type="function">
    <text evidence="6 7">Component of the post-replicative DNA mismatch repair system (MMR).</text>
</comment>
<dbReference type="InterPro" id="IPR045076">
    <property type="entry name" value="MutS"/>
</dbReference>
<dbReference type="PIRSF" id="PIRSF037677">
    <property type="entry name" value="DNA_mis_repair_Msh6"/>
    <property type="match status" value="1"/>
</dbReference>
<dbReference type="Pfam" id="PF05188">
    <property type="entry name" value="MutS_II"/>
    <property type="match status" value="1"/>
</dbReference>
<dbReference type="Gene3D" id="1.10.1420.10">
    <property type="match status" value="2"/>
</dbReference>
<dbReference type="InterPro" id="IPR007861">
    <property type="entry name" value="DNA_mismatch_repair_MutS_clamp"/>
</dbReference>
<dbReference type="InterPro" id="IPR036187">
    <property type="entry name" value="DNA_mismatch_repair_MutS_sf"/>
</dbReference>
<protein>
    <recommendedName>
        <fullName evidence="6">DNA mismatch repair protein</fullName>
    </recommendedName>
</protein>
<evidence type="ECO:0000256" key="5">
    <source>
        <dbReference type="ARBA" id="ARBA00023125"/>
    </source>
</evidence>
<dbReference type="PROSITE" id="PS00486">
    <property type="entry name" value="DNA_MISMATCH_REPAIR_2"/>
    <property type="match status" value="1"/>
</dbReference>
<feature type="region of interest" description="Disordered" evidence="8">
    <location>
        <begin position="84"/>
        <end position="230"/>
    </location>
</feature>
<dbReference type="CDD" id="cd20404">
    <property type="entry name" value="Tudor_Agenet_AtEML-like"/>
    <property type="match status" value="1"/>
</dbReference>
<evidence type="ECO:0000256" key="6">
    <source>
        <dbReference type="PIRNR" id="PIRNR037677"/>
    </source>
</evidence>
<dbReference type="SUPFAM" id="SSF53150">
    <property type="entry name" value="DNA repair protein MutS, domain II"/>
    <property type="match status" value="1"/>
</dbReference>
<dbReference type="Pfam" id="PF01624">
    <property type="entry name" value="MutS_I"/>
    <property type="match status" value="1"/>
</dbReference>
<keyword evidence="11" id="KW-1185">Reference proteome</keyword>
<feature type="compositionally biased region" description="Basic and acidic residues" evidence="8">
    <location>
        <begin position="84"/>
        <end position="106"/>
    </location>
</feature>
<keyword evidence="6 7" id="KW-0234">DNA repair</keyword>
<evidence type="ECO:0000256" key="7">
    <source>
        <dbReference type="RuleBase" id="RU003756"/>
    </source>
</evidence>
<keyword evidence="4 6" id="KW-0067">ATP-binding</keyword>
<dbReference type="Proteomes" id="UP000789595">
    <property type="component" value="Unassembled WGS sequence"/>
</dbReference>
<dbReference type="InterPro" id="IPR027417">
    <property type="entry name" value="P-loop_NTPase"/>
</dbReference>
<keyword evidence="2 6" id="KW-0547">Nucleotide-binding</keyword>
<dbReference type="InterPro" id="IPR007695">
    <property type="entry name" value="DNA_mismatch_repair_MutS-lik_N"/>
</dbReference>
<dbReference type="InterPro" id="IPR007696">
    <property type="entry name" value="DNA_mismatch_repair_MutS_core"/>
</dbReference>
<accession>A0A8J2S7H9</accession>
<dbReference type="InterPro" id="IPR016151">
    <property type="entry name" value="DNA_mismatch_repair_MutS_N"/>
</dbReference>
<dbReference type="GO" id="GO:0140664">
    <property type="term" value="F:ATP-dependent DNA damage sensor activity"/>
    <property type="evidence" value="ECO:0007669"/>
    <property type="project" value="InterPro"/>
</dbReference>
<dbReference type="Gene3D" id="3.40.50.300">
    <property type="entry name" value="P-loop containing nucleotide triphosphate hydrolases"/>
    <property type="match status" value="1"/>
</dbReference>
<dbReference type="Pfam" id="PF05190">
    <property type="entry name" value="MutS_IV"/>
    <property type="match status" value="1"/>
</dbReference>
<dbReference type="Gene3D" id="3.30.420.110">
    <property type="entry name" value="MutS, connector domain"/>
    <property type="match status" value="1"/>
</dbReference>
<evidence type="ECO:0000256" key="8">
    <source>
        <dbReference type="SAM" id="MobiDB-lite"/>
    </source>
</evidence>
<gene>
    <name evidence="10" type="ORF">PECAL_1P10290</name>
</gene>
<dbReference type="SUPFAM" id="SSF52540">
    <property type="entry name" value="P-loop containing nucleoside triphosphate hydrolases"/>
    <property type="match status" value="1"/>
</dbReference>
<dbReference type="GO" id="GO:0030983">
    <property type="term" value="F:mismatched DNA binding"/>
    <property type="evidence" value="ECO:0007669"/>
    <property type="project" value="UniProtKB-UniRule"/>
</dbReference>
<dbReference type="Pfam" id="PF05192">
    <property type="entry name" value="MutS_III"/>
    <property type="match status" value="1"/>
</dbReference>
<keyword evidence="5 6" id="KW-0238">DNA-binding</keyword>
<sequence>MSGRKSSTGSMKQTTLASFFKKPSTKAPEEPAKQKGPGAEVVGRRLKVWWPADEAWYSGGVASYDGERHAIQYDDGDEEAVDLSKEKFEFLEGTHSPKEVKRETKRPAPSAGLTAEQRADRERKRRKASSDDDDDFVVDDDASISEEEEEEDEVFDESDDEDKPKPKKRRVIADDSDEEMPAAKSSPSSVPVSSDKKETRPGTPTPFDARGFHDRYRKRSAPVSADKRESYDLVELTDQKVDSHDSEKKSVLPAGCHTHDVDPKYAFLTTARRDADGRTPDDPSFNARTLKVDWHKEPIAKLTGTQQTWWQVKETHADCVLFYKIGKFYELYHTDADVGVAEAGLVYMKGDQAHAGFPELAYGKYVEALVSKGFKVCRVEQTETPDQVKKRIAGRRGLSKIEKGMRREVCSLTTPGTRLYTVLDMRLEKEGGGFEPVSGPTHLAAVCEKGSTVGVCVCDSPTGTFTLAQFEDDVQRTRLRTLLAALPPAEVLVPRGSRDLAEICERATGASVELLTPQSEFLDADSCIEYLSICGAFPKASKQGNDNDVSARWPPVLRTAVRGRADSALSSLGAVAWWLRRALVDVELLSMRRVDAYVPPDLGEAPESTTAFVPHDEAQLLEAALAISSTDDDDDWRAALRRKAPRMALDATTLKNLEVLRSSAPDGWSGSLWHLTHHCRTAFGGRLLRDWLSRPLLDKRDIDARADAVQELVESPDLYEGLAKALKQKGIGDLERALQQLHTLGADRRAPSSDGQQHPDARAILFDKLKFDARRVKQLCSAIAGLERCATIMSSLTTKEPSSQLLKRLAPGSPQKSGGGCFPSLEDKLRLFRQFNLDHAAKEGTLKSSRGADPAADAAEDLVKAREKDLDDWLKEAQREHGCSLKWKHSAKDRYCVEAADVLFGRGGKLERLPAGWQQRSKTKKARSFAVPALKSLIQALEDAESSEKDLKADQMRRLFKQFDESRDRWACAVKCVATLDALLSLAKASREPGYCRAELLEGDGSTLKIEEGSHPCLAGDVVPNDLTIGGTKPHLLLLSGPNMGGKSTLLRQACVAAILAQVGCFVKAKSCTLHPVDRVFTRLGASDKILEGQSTFMVELLETASILKNATEKSLVILDELGRGTATFDGAAIAHSVVDHLVKQAKCRALFATHYHDLVRSWSSHDSVQLGHMDCLVRDGGENVVFLYKLAEGCSPKSFGINVARLARLPKRVLERAAEKSAEFEDALMA</sequence>
<dbReference type="AlphaFoldDB" id="A0A8J2S7H9"/>
<dbReference type="InterPro" id="IPR000432">
    <property type="entry name" value="DNA_mismatch_repair_MutS_C"/>
</dbReference>
<dbReference type="SUPFAM" id="SSF48334">
    <property type="entry name" value="DNA repair protein MutS, domain III"/>
    <property type="match status" value="1"/>
</dbReference>
<dbReference type="Gene3D" id="2.30.30.140">
    <property type="match status" value="1"/>
</dbReference>
<dbReference type="PANTHER" id="PTHR11361:SF148">
    <property type="entry name" value="DNA MISMATCH REPAIR PROTEIN MSH6"/>
    <property type="match status" value="1"/>
</dbReference>
<comment type="similarity">
    <text evidence="1 6 7">Belongs to the DNA mismatch repair MutS family.</text>
</comment>
<dbReference type="SMART" id="SM00534">
    <property type="entry name" value="MUTSac"/>
    <property type="match status" value="1"/>
</dbReference>